<dbReference type="PANTHER" id="PTHR31906">
    <property type="entry name" value="PLASTID-LIPID-ASSOCIATED PROTEIN 4, CHLOROPLASTIC-RELATED"/>
    <property type="match status" value="1"/>
</dbReference>
<evidence type="ECO:0000313" key="4">
    <source>
        <dbReference type="EMBL" id="KAI5060256.1"/>
    </source>
</evidence>
<keyword evidence="2" id="KW-0934">Plastid</keyword>
<organism evidence="4 5">
    <name type="scientific">Adiantum capillus-veneris</name>
    <name type="common">Maidenhair fern</name>
    <dbReference type="NCBI Taxonomy" id="13818"/>
    <lineage>
        <taxon>Eukaryota</taxon>
        <taxon>Viridiplantae</taxon>
        <taxon>Streptophyta</taxon>
        <taxon>Embryophyta</taxon>
        <taxon>Tracheophyta</taxon>
        <taxon>Polypodiopsida</taxon>
        <taxon>Polypodiidae</taxon>
        <taxon>Polypodiales</taxon>
        <taxon>Pteridineae</taxon>
        <taxon>Pteridaceae</taxon>
        <taxon>Vittarioideae</taxon>
        <taxon>Adiantum</taxon>
    </lineage>
</organism>
<proteinExistence type="predicted"/>
<comment type="subcellular location">
    <subcellularLocation>
        <location evidence="1">Plastid</location>
    </subcellularLocation>
</comment>
<evidence type="ECO:0000313" key="5">
    <source>
        <dbReference type="Proteomes" id="UP000886520"/>
    </source>
</evidence>
<evidence type="ECO:0000256" key="2">
    <source>
        <dbReference type="ARBA" id="ARBA00022640"/>
    </source>
</evidence>
<dbReference type="GO" id="GO:0009536">
    <property type="term" value="C:plastid"/>
    <property type="evidence" value="ECO:0007669"/>
    <property type="project" value="UniProtKB-SubCell"/>
</dbReference>
<evidence type="ECO:0000256" key="1">
    <source>
        <dbReference type="ARBA" id="ARBA00004474"/>
    </source>
</evidence>
<sequence>MATSSSLSARFPTKLQISEDANRTLELKQALEDSIHSTERGLQANAETRSEIMELIGQLEAHNPNPKPLECLDLLDGKWVLRYTSLSEFFPLLAAGSLPFIKVGEISQSIKASESLMVNSVAFIGALGTASLSANARFEICSPKRLQIKFEEGIVGAPQLDNVLDLPESFTFLGQKVDLTAFQGIFQSLQSATYTIARTISGQPPLKFPIKSENAQPWLLTTYLDEDLRISRGDNGSVFVFVKDVNTSLE</sequence>
<dbReference type="OrthoDB" id="498392at2759"/>
<dbReference type="Proteomes" id="UP000886520">
    <property type="component" value="Chromosome 24"/>
</dbReference>
<dbReference type="InterPro" id="IPR006843">
    <property type="entry name" value="PAP/fibrillin_dom"/>
</dbReference>
<keyword evidence="5" id="KW-1185">Reference proteome</keyword>
<accession>A0A9D4U4W2</accession>
<reference evidence="4" key="1">
    <citation type="submission" date="2021-01" db="EMBL/GenBank/DDBJ databases">
        <title>Adiantum capillus-veneris genome.</title>
        <authorList>
            <person name="Fang Y."/>
            <person name="Liao Q."/>
        </authorList>
    </citation>
    <scope>NUCLEOTIDE SEQUENCE</scope>
    <source>
        <strain evidence="4">H3</strain>
        <tissue evidence="4">Leaf</tissue>
    </source>
</reference>
<feature type="domain" description="Plastid lipid-associated protein/fibrillin conserved" evidence="3">
    <location>
        <begin position="26"/>
        <end position="241"/>
    </location>
</feature>
<dbReference type="InterPro" id="IPR039633">
    <property type="entry name" value="PAP"/>
</dbReference>
<comment type="caution">
    <text evidence="4">The sequence shown here is derived from an EMBL/GenBank/DDBJ whole genome shotgun (WGS) entry which is preliminary data.</text>
</comment>
<name>A0A9D4U4W2_ADICA</name>
<evidence type="ECO:0000259" key="3">
    <source>
        <dbReference type="Pfam" id="PF04755"/>
    </source>
</evidence>
<dbReference type="AlphaFoldDB" id="A0A9D4U4W2"/>
<gene>
    <name evidence="4" type="ORF">GOP47_0024676</name>
</gene>
<dbReference type="EMBL" id="JABFUD020000024">
    <property type="protein sequence ID" value="KAI5060256.1"/>
    <property type="molecule type" value="Genomic_DNA"/>
</dbReference>
<dbReference type="Pfam" id="PF04755">
    <property type="entry name" value="PAP_fibrillin"/>
    <property type="match status" value="1"/>
</dbReference>
<protein>
    <recommendedName>
        <fullName evidence="3">Plastid lipid-associated protein/fibrillin conserved domain-containing protein</fullName>
    </recommendedName>
</protein>